<dbReference type="RefSeq" id="WP_283712384.1">
    <property type="nucleotide sequence ID" value="NZ_JASJEW010000001.1"/>
</dbReference>
<dbReference type="GO" id="GO:0016874">
    <property type="term" value="F:ligase activity"/>
    <property type="evidence" value="ECO:0007669"/>
    <property type="project" value="UniProtKB-KW"/>
</dbReference>
<evidence type="ECO:0000256" key="3">
    <source>
        <dbReference type="ARBA" id="ARBA00022741"/>
    </source>
</evidence>
<dbReference type="InterPro" id="IPR035434">
    <property type="entry name" value="GCL_bact_plant"/>
</dbReference>
<sequence length="448" mass="49324">MDLRYTLEEEMRLERNRERAVSLVSGVGATEPRGLCLTLGRVVVDPVSGDVVPYEGSLGLESLFRRWLELFPDDGLTMVDGRLVGARCELACREGATVRLSSTLGPGGQLEVSAGPSESVLDLLFAVETFDERFRRTCDAIGVEWQMVALGLDPVPTSPRDVRLVPEGRFQLWDEYLSRTGRYAQDMMRLSASTHVSLGYDEDEPLADQFRLAVALGPLVSFLCDNVSSWRGLSADDTPRMARSRVWEHVDPQRCAVVPGTFKPGFSAETYVDWVASVPAVMFTPDDGEPFSTGSATGRDVMALRDLSEGELLRLMTGVFPTVRLSGQMQIRDADSMPPWLAAALAAFLKGIFFDEDAFHRAYDLLVRGRTDEEVGRAYAVLRSDGWGASVYGIPVSTLVQRLVQLAENGLQDPQERTVFHALSSLWQAHLVPKDLYAPAGNRVAVCA</sequence>
<keyword evidence="4" id="KW-0067">ATP-binding</keyword>
<gene>
    <name evidence="6" type="ORF">QJ043_01400</name>
</gene>
<dbReference type="Pfam" id="PF04107">
    <property type="entry name" value="GCS2"/>
    <property type="match status" value="1"/>
</dbReference>
<name>A0ABT6ZI79_9ACTN</name>
<keyword evidence="7" id="KW-1185">Reference proteome</keyword>
<dbReference type="InterPro" id="IPR014746">
    <property type="entry name" value="Gln_synth/guanido_kin_cat_dom"/>
</dbReference>
<dbReference type="PANTHER" id="PTHR34378:SF1">
    <property type="entry name" value="GLUTAMATE--CYSTEINE LIGASE, CHLOROPLASTIC"/>
    <property type="match status" value="1"/>
</dbReference>
<organism evidence="6 7">
    <name type="scientific">Kribbibacterium absianum</name>
    <dbReference type="NCBI Taxonomy" id="3044210"/>
    <lineage>
        <taxon>Bacteria</taxon>
        <taxon>Bacillati</taxon>
        <taxon>Actinomycetota</taxon>
        <taxon>Coriobacteriia</taxon>
        <taxon>Coriobacteriales</taxon>
        <taxon>Kribbibacteriaceae</taxon>
        <taxon>Kribbibacterium</taxon>
    </lineage>
</organism>
<dbReference type="EC" id="6.3.2.2" evidence="1"/>
<comment type="catalytic activity">
    <reaction evidence="5">
        <text>L-cysteine + L-glutamate + ATP = gamma-L-glutamyl-L-cysteine + ADP + phosphate + H(+)</text>
        <dbReference type="Rhea" id="RHEA:13285"/>
        <dbReference type="ChEBI" id="CHEBI:15378"/>
        <dbReference type="ChEBI" id="CHEBI:29985"/>
        <dbReference type="ChEBI" id="CHEBI:30616"/>
        <dbReference type="ChEBI" id="CHEBI:35235"/>
        <dbReference type="ChEBI" id="CHEBI:43474"/>
        <dbReference type="ChEBI" id="CHEBI:58173"/>
        <dbReference type="ChEBI" id="CHEBI:456216"/>
        <dbReference type="EC" id="6.3.2.2"/>
    </reaction>
</comment>
<comment type="caution">
    <text evidence="6">The sequence shown here is derived from an EMBL/GenBank/DDBJ whole genome shotgun (WGS) entry which is preliminary data.</text>
</comment>
<evidence type="ECO:0000256" key="1">
    <source>
        <dbReference type="ARBA" id="ARBA00012220"/>
    </source>
</evidence>
<dbReference type="Proteomes" id="UP001431693">
    <property type="component" value="Unassembled WGS sequence"/>
</dbReference>
<evidence type="ECO:0000313" key="6">
    <source>
        <dbReference type="EMBL" id="MDJ1128744.1"/>
    </source>
</evidence>
<evidence type="ECO:0000313" key="7">
    <source>
        <dbReference type="Proteomes" id="UP001431693"/>
    </source>
</evidence>
<evidence type="ECO:0000256" key="4">
    <source>
        <dbReference type="ARBA" id="ARBA00022840"/>
    </source>
</evidence>
<dbReference type="Gene3D" id="3.30.590.20">
    <property type="match status" value="1"/>
</dbReference>
<evidence type="ECO:0000256" key="2">
    <source>
        <dbReference type="ARBA" id="ARBA00022598"/>
    </source>
</evidence>
<dbReference type="PANTHER" id="PTHR34378">
    <property type="entry name" value="GLUTAMATE--CYSTEINE LIGASE, CHLOROPLASTIC"/>
    <property type="match status" value="1"/>
</dbReference>
<protein>
    <recommendedName>
        <fullName evidence="1">glutamate--cysteine ligase</fullName>
        <ecNumber evidence="1">6.3.2.2</ecNumber>
    </recommendedName>
</protein>
<dbReference type="SUPFAM" id="SSF55931">
    <property type="entry name" value="Glutamine synthetase/guanido kinase"/>
    <property type="match status" value="1"/>
</dbReference>
<keyword evidence="2 6" id="KW-0436">Ligase</keyword>
<accession>A0ABT6ZI79</accession>
<evidence type="ECO:0000256" key="5">
    <source>
        <dbReference type="ARBA" id="ARBA00048819"/>
    </source>
</evidence>
<keyword evidence="3" id="KW-0547">Nucleotide-binding</keyword>
<dbReference type="InterPro" id="IPR006336">
    <property type="entry name" value="GCS2"/>
</dbReference>
<dbReference type="EMBL" id="JASJEX010000001">
    <property type="protein sequence ID" value="MDJ1128744.1"/>
    <property type="molecule type" value="Genomic_DNA"/>
</dbReference>
<reference evidence="6" key="1">
    <citation type="submission" date="2023-05" db="EMBL/GenBank/DDBJ databases">
        <title>[olsenella] sp. nov., isolated from a pig farm feces dump.</title>
        <authorList>
            <person name="Chang Y.-H."/>
        </authorList>
    </citation>
    <scope>NUCLEOTIDE SEQUENCE</scope>
    <source>
        <strain evidence="6">YH-ols2217</strain>
    </source>
</reference>
<proteinExistence type="predicted"/>